<feature type="signal peptide" evidence="2">
    <location>
        <begin position="1"/>
        <end position="22"/>
    </location>
</feature>
<feature type="compositionally biased region" description="Basic and acidic residues" evidence="1">
    <location>
        <begin position="45"/>
        <end position="54"/>
    </location>
</feature>
<keyword evidence="2" id="KW-0732">Signal</keyword>
<comment type="caution">
    <text evidence="3">The sequence shown here is derived from an EMBL/GenBank/DDBJ whole genome shotgun (WGS) entry which is preliminary data.</text>
</comment>
<protein>
    <submittedName>
        <fullName evidence="3">Uncharacterized protein</fullName>
    </submittedName>
</protein>
<dbReference type="AlphaFoldDB" id="A0A2I1HQ34"/>
<evidence type="ECO:0000313" key="4">
    <source>
        <dbReference type="Proteomes" id="UP000234323"/>
    </source>
</evidence>
<keyword evidence="4" id="KW-1185">Reference proteome</keyword>
<dbReference type="EMBL" id="LLXI01004818">
    <property type="protein sequence ID" value="PKY60982.1"/>
    <property type="molecule type" value="Genomic_DNA"/>
</dbReference>
<dbReference type="Proteomes" id="UP000234323">
    <property type="component" value="Unassembled WGS sequence"/>
</dbReference>
<proteinExistence type="predicted"/>
<accession>A0A2I1HQ34</accession>
<gene>
    <name evidence="3" type="ORF">RhiirA4_485365</name>
</gene>
<evidence type="ECO:0000313" key="3">
    <source>
        <dbReference type="EMBL" id="PKY60982.1"/>
    </source>
</evidence>
<feature type="chain" id="PRO_5014179510" evidence="2">
    <location>
        <begin position="23"/>
        <end position="104"/>
    </location>
</feature>
<sequence>MTIWKFFVHLFLLLYSLPGELIIPIGHIKSSNEMDETSPTSIESSKSEEKSEADSRLQIFTVENEEEKACKFIIIQIKFSNCVKLIIHVYFFILFRNILEKQGE</sequence>
<name>A0A2I1HQ34_9GLOM</name>
<feature type="region of interest" description="Disordered" evidence="1">
    <location>
        <begin position="31"/>
        <end position="54"/>
    </location>
</feature>
<organism evidence="3 4">
    <name type="scientific">Rhizophagus irregularis</name>
    <dbReference type="NCBI Taxonomy" id="588596"/>
    <lineage>
        <taxon>Eukaryota</taxon>
        <taxon>Fungi</taxon>
        <taxon>Fungi incertae sedis</taxon>
        <taxon>Mucoromycota</taxon>
        <taxon>Glomeromycotina</taxon>
        <taxon>Glomeromycetes</taxon>
        <taxon>Glomerales</taxon>
        <taxon>Glomeraceae</taxon>
        <taxon>Rhizophagus</taxon>
    </lineage>
</organism>
<evidence type="ECO:0000256" key="2">
    <source>
        <dbReference type="SAM" id="SignalP"/>
    </source>
</evidence>
<reference evidence="3 4" key="1">
    <citation type="submission" date="2015-10" db="EMBL/GenBank/DDBJ databases">
        <title>Genome analyses suggest a sexual origin of heterokaryosis in a supposedly ancient asexual fungus.</title>
        <authorList>
            <person name="Ropars J."/>
            <person name="Sedzielewska K."/>
            <person name="Noel J."/>
            <person name="Charron P."/>
            <person name="Farinelli L."/>
            <person name="Marton T."/>
            <person name="Kruger M."/>
            <person name="Pelin A."/>
            <person name="Brachmann A."/>
            <person name="Corradi N."/>
        </authorList>
    </citation>
    <scope>NUCLEOTIDE SEQUENCE [LARGE SCALE GENOMIC DNA]</scope>
    <source>
        <strain evidence="3 4">A4</strain>
    </source>
</reference>
<evidence type="ECO:0000256" key="1">
    <source>
        <dbReference type="SAM" id="MobiDB-lite"/>
    </source>
</evidence>